<dbReference type="HOGENOM" id="CLU_2830870_0_0_1"/>
<name>A0A067MA55_BOTB1</name>
<keyword evidence="1" id="KW-0472">Membrane</keyword>
<feature type="transmembrane region" description="Helical" evidence="1">
    <location>
        <begin position="14"/>
        <end position="34"/>
    </location>
</feature>
<organism evidence="2 3">
    <name type="scientific">Botryobasidium botryosum (strain FD-172 SS1)</name>
    <dbReference type="NCBI Taxonomy" id="930990"/>
    <lineage>
        <taxon>Eukaryota</taxon>
        <taxon>Fungi</taxon>
        <taxon>Dikarya</taxon>
        <taxon>Basidiomycota</taxon>
        <taxon>Agaricomycotina</taxon>
        <taxon>Agaricomycetes</taxon>
        <taxon>Cantharellales</taxon>
        <taxon>Botryobasidiaceae</taxon>
        <taxon>Botryobasidium</taxon>
    </lineage>
</organism>
<accession>A0A067MA55</accession>
<proteinExistence type="predicted"/>
<keyword evidence="1" id="KW-1133">Transmembrane helix</keyword>
<reference evidence="3" key="1">
    <citation type="journal article" date="2014" name="Proc. Natl. Acad. Sci. U.S.A.">
        <title>Extensive sampling of basidiomycete genomes demonstrates inadequacy of the white-rot/brown-rot paradigm for wood decay fungi.</title>
        <authorList>
            <person name="Riley R."/>
            <person name="Salamov A.A."/>
            <person name="Brown D.W."/>
            <person name="Nagy L.G."/>
            <person name="Floudas D."/>
            <person name="Held B.W."/>
            <person name="Levasseur A."/>
            <person name="Lombard V."/>
            <person name="Morin E."/>
            <person name="Otillar R."/>
            <person name="Lindquist E.A."/>
            <person name="Sun H."/>
            <person name="LaButti K.M."/>
            <person name="Schmutz J."/>
            <person name="Jabbour D."/>
            <person name="Luo H."/>
            <person name="Baker S.E."/>
            <person name="Pisabarro A.G."/>
            <person name="Walton J.D."/>
            <person name="Blanchette R.A."/>
            <person name="Henrissat B."/>
            <person name="Martin F."/>
            <person name="Cullen D."/>
            <person name="Hibbett D.S."/>
            <person name="Grigoriev I.V."/>
        </authorList>
    </citation>
    <scope>NUCLEOTIDE SEQUENCE [LARGE SCALE GENOMIC DNA]</scope>
    <source>
        <strain evidence="3">FD-172 SS1</strain>
    </source>
</reference>
<sequence length="66" mass="7463">MTEVVRGTNTMRIAFSYVLIVVYHLVDILLECTILKISASDQMRRVQLCSVPIVCAPFLVPSMLYT</sequence>
<gene>
    <name evidence="2" type="ORF">BOTBODRAFT_566400</name>
</gene>
<evidence type="ECO:0000313" key="3">
    <source>
        <dbReference type="Proteomes" id="UP000027195"/>
    </source>
</evidence>
<keyword evidence="1" id="KW-0812">Transmembrane</keyword>
<dbReference type="EMBL" id="KL198090">
    <property type="protein sequence ID" value="KDQ08476.1"/>
    <property type="molecule type" value="Genomic_DNA"/>
</dbReference>
<evidence type="ECO:0000256" key="1">
    <source>
        <dbReference type="SAM" id="Phobius"/>
    </source>
</evidence>
<evidence type="ECO:0000313" key="2">
    <source>
        <dbReference type="EMBL" id="KDQ08476.1"/>
    </source>
</evidence>
<protein>
    <submittedName>
        <fullName evidence="2">Uncharacterized protein</fullName>
    </submittedName>
</protein>
<dbReference type="Proteomes" id="UP000027195">
    <property type="component" value="Unassembled WGS sequence"/>
</dbReference>
<dbReference type="AlphaFoldDB" id="A0A067MA55"/>
<keyword evidence="3" id="KW-1185">Reference proteome</keyword>
<dbReference type="InParanoid" id="A0A067MA55"/>